<accession>A0AAN6UEY3</accession>
<dbReference type="Proteomes" id="UP001304895">
    <property type="component" value="Unassembled WGS sequence"/>
</dbReference>
<evidence type="ECO:0000256" key="1">
    <source>
        <dbReference type="SAM" id="MobiDB-lite"/>
    </source>
</evidence>
<evidence type="ECO:0000313" key="3">
    <source>
        <dbReference type="Proteomes" id="UP001304895"/>
    </source>
</evidence>
<gene>
    <name evidence="2" type="ORF">BT67DRAFT_151680</name>
</gene>
<dbReference type="AlphaFoldDB" id="A0AAN6UEY3"/>
<dbReference type="EMBL" id="MU853423">
    <property type="protein sequence ID" value="KAK4131524.1"/>
    <property type="molecule type" value="Genomic_DNA"/>
</dbReference>
<proteinExistence type="predicted"/>
<name>A0AAN6UEY3_9PEZI</name>
<sequence>MHAQRRSVRAGVRSGMHDRPTTHDGPATAVRGALAPPGARRDAVGAQGASRGVSRGELAGYRGGGLLLFSGVGCGKRKGGDDLAGLAWRCRGSGWCSDGCDASEAKRGGLPRLSHVLGGGPEGVCGILGRRRVVCFADVAEVSPVPVEQRGCESLRDAARGGGCCPQGQGRSQGGLRKREDGVPLLWLVDRDSGAWGPWPSPRNLQVLVFQVSHVCRRVMGTVDCPGFGGRLHQLVASYQSPQ</sequence>
<organism evidence="2 3">
    <name type="scientific">Trichocladium antarcticum</name>
    <dbReference type="NCBI Taxonomy" id="1450529"/>
    <lineage>
        <taxon>Eukaryota</taxon>
        <taxon>Fungi</taxon>
        <taxon>Dikarya</taxon>
        <taxon>Ascomycota</taxon>
        <taxon>Pezizomycotina</taxon>
        <taxon>Sordariomycetes</taxon>
        <taxon>Sordariomycetidae</taxon>
        <taxon>Sordariales</taxon>
        <taxon>Chaetomiaceae</taxon>
        <taxon>Trichocladium</taxon>
    </lineage>
</organism>
<comment type="caution">
    <text evidence="2">The sequence shown here is derived from an EMBL/GenBank/DDBJ whole genome shotgun (WGS) entry which is preliminary data.</text>
</comment>
<reference evidence="2" key="2">
    <citation type="submission" date="2023-05" db="EMBL/GenBank/DDBJ databases">
        <authorList>
            <consortium name="Lawrence Berkeley National Laboratory"/>
            <person name="Steindorff A."/>
            <person name="Hensen N."/>
            <person name="Bonometti L."/>
            <person name="Westerberg I."/>
            <person name="Brannstrom I.O."/>
            <person name="Guillou S."/>
            <person name="Cros-Aarteil S."/>
            <person name="Calhoun S."/>
            <person name="Haridas S."/>
            <person name="Kuo A."/>
            <person name="Mondo S."/>
            <person name="Pangilinan J."/>
            <person name="Riley R."/>
            <person name="Labutti K."/>
            <person name="Andreopoulos B."/>
            <person name="Lipzen A."/>
            <person name="Chen C."/>
            <person name="Yanf M."/>
            <person name="Daum C."/>
            <person name="Ng V."/>
            <person name="Clum A."/>
            <person name="Ohm R."/>
            <person name="Martin F."/>
            <person name="Silar P."/>
            <person name="Natvig D."/>
            <person name="Lalanne C."/>
            <person name="Gautier V."/>
            <person name="Ament-Velasquez S.L."/>
            <person name="Kruys A."/>
            <person name="Hutchinson M.I."/>
            <person name="Powell A.J."/>
            <person name="Barry K."/>
            <person name="Miller A.N."/>
            <person name="Grigoriev I.V."/>
            <person name="Debuchy R."/>
            <person name="Gladieux P."/>
            <person name="Thoren M.H."/>
            <person name="Johannesson H."/>
        </authorList>
    </citation>
    <scope>NUCLEOTIDE SEQUENCE</scope>
    <source>
        <strain evidence="2">CBS 123565</strain>
    </source>
</reference>
<reference evidence="2" key="1">
    <citation type="journal article" date="2023" name="Mol. Phylogenet. Evol.">
        <title>Genome-scale phylogeny and comparative genomics of the fungal order Sordariales.</title>
        <authorList>
            <person name="Hensen N."/>
            <person name="Bonometti L."/>
            <person name="Westerberg I."/>
            <person name="Brannstrom I.O."/>
            <person name="Guillou S."/>
            <person name="Cros-Aarteil S."/>
            <person name="Calhoun S."/>
            <person name="Haridas S."/>
            <person name="Kuo A."/>
            <person name="Mondo S."/>
            <person name="Pangilinan J."/>
            <person name="Riley R."/>
            <person name="LaButti K."/>
            <person name="Andreopoulos B."/>
            <person name="Lipzen A."/>
            <person name="Chen C."/>
            <person name="Yan M."/>
            <person name="Daum C."/>
            <person name="Ng V."/>
            <person name="Clum A."/>
            <person name="Steindorff A."/>
            <person name="Ohm R.A."/>
            <person name="Martin F."/>
            <person name="Silar P."/>
            <person name="Natvig D.O."/>
            <person name="Lalanne C."/>
            <person name="Gautier V."/>
            <person name="Ament-Velasquez S.L."/>
            <person name="Kruys A."/>
            <person name="Hutchinson M.I."/>
            <person name="Powell A.J."/>
            <person name="Barry K."/>
            <person name="Miller A.N."/>
            <person name="Grigoriev I.V."/>
            <person name="Debuchy R."/>
            <person name="Gladieux P."/>
            <person name="Hiltunen Thoren M."/>
            <person name="Johannesson H."/>
        </authorList>
    </citation>
    <scope>NUCLEOTIDE SEQUENCE</scope>
    <source>
        <strain evidence="2">CBS 123565</strain>
    </source>
</reference>
<keyword evidence="3" id="KW-1185">Reference proteome</keyword>
<evidence type="ECO:0000313" key="2">
    <source>
        <dbReference type="EMBL" id="KAK4131524.1"/>
    </source>
</evidence>
<protein>
    <submittedName>
        <fullName evidence="2">Uncharacterized protein</fullName>
    </submittedName>
</protein>
<feature type="region of interest" description="Disordered" evidence="1">
    <location>
        <begin position="1"/>
        <end position="49"/>
    </location>
</feature>